<organism evidence="2">
    <name type="scientific">Ixodes ricinus</name>
    <name type="common">Common tick</name>
    <name type="synonym">Acarus ricinus</name>
    <dbReference type="NCBI Taxonomy" id="34613"/>
    <lineage>
        <taxon>Eukaryota</taxon>
        <taxon>Metazoa</taxon>
        <taxon>Ecdysozoa</taxon>
        <taxon>Arthropoda</taxon>
        <taxon>Chelicerata</taxon>
        <taxon>Arachnida</taxon>
        <taxon>Acari</taxon>
        <taxon>Parasitiformes</taxon>
        <taxon>Ixodida</taxon>
        <taxon>Ixodoidea</taxon>
        <taxon>Ixodidae</taxon>
        <taxon>Ixodinae</taxon>
        <taxon>Ixodes</taxon>
    </lineage>
</organism>
<name>A0A6B0UHM1_IXORI</name>
<dbReference type="AlphaFoldDB" id="A0A6B0UHM1"/>
<dbReference type="EMBL" id="GIFC01006992">
    <property type="protein sequence ID" value="MXU89075.1"/>
    <property type="molecule type" value="Transcribed_RNA"/>
</dbReference>
<feature type="transmembrane region" description="Helical" evidence="1">
    <location>
        <begin position="21"/>
        <end position="47"/>
    </location>
</feature>
<accession>A0A6B0UHM1</accession>
<evidence type="ECO:0000313" key="2">
    <source>
        <dbReference type="EMBL" id="MXU89075.1"/>
    </source>
</evidence>
<feature type="transmembrane region" description="Helical" evidence="1">
    <location>
        <begin position="53"/>
        <end position="72"/>
    </location>
</feature>
<protein>
    <submittedName>
        <fullName evidence="2">Putative secreted protein</fullName>
    </submittedName>
</protein>
<proteinExistence type="predicted"/>
<keyword evidence="1" id="KW-0472">Membrane</keyword>
<keyword evidence="1" id="KW-1133">Transmembrane helix</keyword>
<feature type="transmembrane region" description="Helical" evidence="1">
    <location>
        <begin position="79"/>
        <end position="100"/>
    </location>
</feature>
<reference evidence="2" key="1">
    <citation type="submission" date="2019-12" db="EMBL/GenBank/DDBJ databases">
        <title>An insight into the sialome of adult female Ixodes ricinus ticks feeding for 6 days.</title>
        <authorList>
            <person name="Perner J."/>
            <person name="Ribeiro J.M.C."/>
        </authorList>
    </citation>
    <scope>NUCLEOTIDE SEQUENCE</scope>
    <source>
        <strain evidence="2">Semi-engorged</strain>
        <tissue evidence="2">Salivary glands</tissue>
    </source>
</reference>
<evidence type="ECO:0000256" key="1">
    <source>
        <dbReference type="SAM" id="Phobius"/>
    </source>
</evidence>
<keyword evidence="1" id="KW-0812">Transmembrane</keyword>
<sequence>MKLYIVEIHSWADMVLMLQDNLVLAFVLIIWHNCSCLLCNTVFTNYVLHSGDFVGFLLLCLYLTLFLQLWQWSVLFSSFFFFSFTQKLLLCIILFLWLYVCTNVS</sequence>